<gene>
    <name evidence="2" type="ORF">JGI25_00531</name>
</gene>
<dbReference type="Gene3D" id="2.60.40.1190">
    <property type="match status" value="2"/>
</dbReference>
<dbReference type="AlphaFoldDB" id="A0A916LJF3"/>
<dbReference type="Pfam" id="PF18962">
    <property type="entry name" value="Por_Secre_tail"/>
    <property type="match status" value="1"/>
</dbReference>
<organism evidence="2 3">
    <name type="scientific">Kryptobacter tengchongensis</name>
    <dbReference type="NCBI Taxonomy" id="1643429"/>
    <lineage>
        <taxon>Bacteria</taxon>
        <taxon>Pseudomonadati</taxon>
        <taxon>Candidatus Kryptoniota</taxon>
        <taxon>Candidatus Kryptobacter</taxon>
    </lineage>
</organism>
<evidence type="ECO:0000259" key="1">
    <source>
        <dbReference type="Pfam" id="PF18962"/>
    </source>
</evidence>
<sequence>MRNVIIILAIFFAIASFAFGQTLKRQDAIWARTAPLNSITVDGKLNEPAWAKAESVVVYYGKSSGLPGSGWKDETGVKPSDPTRAVLKFLVSGNNLYIGAIVPDSSVGGGLFNMFDGFLMNMRDHSKPRKDPAGHYFPAPPFEYFYGWVTEPWADPNTGNVGASPGFFGWAGGPRNEGDSLANIWYAVTQVLGVTNTDTAANGAFSPDTGYVVELRFNLTPRGYNVTRPQGDVIEFNISIYDADWQWPFNSDKFSGNRSWWQGPWGNASWYNVARIYARPDVGLDSPLPDIPPDVVIPNGRLHPAPVIDGQLNESVWKNLNLRAIKLAYGDTSVIHSYPGVGPYRSGYFKPDGAGPGQVLDSGKADVKIFYRGDTLYIGVQIYDQVITSRADYDKWDGIRIIIEDRQKINPDGVPEQRDLILRLDSTGKALADGYLKYLIDSLNAAKVAVKVTGTVNDYNDVDQGWTAEIAVDLTKLGYPSGRGDGILFFSATLFDYDEFSNPNDNYGTRTWFFREMPVFSAGPAWAYMDPNVDVPVKVPDDVTLNPSEFKLLGNYPNPFNPTTNIMFTVPHRGTVTLKVYDLIGRTVALLNIGEYEPGYHEYQFNAGNLSSGIYFYQLEIKDKKGSAIKTNFGKMALIK</sequence>
<accession>A0A916LJF3</accession>
<dbReference type="InterPro" id="IPR026444">
    <property type="entry name" value="Secre_tail"/>
</dbReference>
<dbReference type="EMBL" id="CZVV01000023">
    <property type="protein sequence ID" value="CUS99154.1"/>
    <property type="molecule type" value="Genomic_DNA"/>
</dbReference>
<name>A0A916LJF3_KRYT1</name>
<feature type="domain" description="Secretion system C-terminal sorting" evidence="1">
    <location>
        <begin position="556"/>
        <end position="625"/>
    </location>
</feature>
<evidence type="ECO:0000313" key="2">
    <source>
        <dbReference type="EMBL" id="CUS99154.1"/>
    </source>
</evidence>
<dbReference type="RefSeq" id="WP_072263699.1">
    <property type="nucleotide sequence ID" value="NZ_CZVV01000023.1"/>
</dbReference>
<proteinExistence type="predicted"/>
<protein>
    <submittedName>
        <fullName evidence="2">Por secretion system C-terminal sorting domain-containing protein</fullName>
    </submittedName>
</protein>
<dbReference type="Proteomes" id="UP000243105">
    <property type="component" value="Unassembled WGS sequence"/>
</dbReference>
<comment type="caution">
    <text evidence="2">The sequence shown here is derived from an EMBL/GenBank/DDBJ whole genome shotgun (WGS) entry which is preliminary data.</text>
</comment>
<evidence type="ECO:0000313" key="3">
    <source>
        <dbReference type="Proteomes" id="UP000243105"/>
    </source>
</evidence>
<dbReference type="Gene3D" id="2.60.40.4070">
    <property type="match status" value="1"/>
</dbReference>
<reference evidence="2 3" key="1">
    <citation type="submission" date="2015-11" db="EMBL/GenBank/DDBJ databases">
        <authorList>
            <person name="Varghese N."/>
        </authorList>
    </citation>
    <scope>NUCLEOTIDE SEQUENCE [LARGE SCALE GENOMIC DNA]</scope>
    <source>
        <strain evidence="2 3">JGI-25</strain>
    </source>
</reference>
<dbReference type="SUPFAM" id="SSF49344">
    <property type="entry name" value="CBD9-like"/>
    <property type="match status" value="2"/>
</dbReference>
<dbReference type="NCBIfam" id="TIGR04183">
    <property type="entry name" value="Por_Secre_tail"/>
    <property type="match status" value="1"/>
</dbReference>